<accession>A0A839IM16</accession>
<dbReference type="Proteomes" id="UP000565262">
    <property type="component" value="Unassembled WGS sequence"/>
</dbReference>
<dbReference type="InterPro" id="IPR050126">
    <property type="entry name" value="Ap4A_hydrolase"/>
</dbReference>
<dbReference type="InterPro" id="IPR004843">
    <property type="entry name" value="Calcineurin-like_PHP"/>
</dbReference>
<evidence type="ECO:0000313" key="2">
    <source>
        <dbReference type="EMBL" id="MBB1485366.1"/>
    </source>
</evidence>
<keyword evidence="3" id="KW-1185">Reference proteome</keyword>
<evidence type="ECO:0000313" key="3">
    <source>
        <dbReference type="Proteomes" id="UP000565262"/>
    </source>
</evidence>
<dbReference type="Gene3D" id="3.60.21.10">
    <property type="match status" value="1"/>
</dbReference>
<proteinExistence type="predicted"/>
<dbReference type="PANTHER" id="PTHR42850">
    <property type="entry name" value="METALLOPHOSPHOESTERASE"/>
    <property type="match status" value="1"/>
</dbReference>
<dbReference type="InterPro" id="IPR029052">
    <property type="entry name" value="Metallo-depent_PP-like"/>
</dbReference>
<organism evidence="2 3">
    <name type="scientific">Oceanospirillum sediminis</name>
    <dbReference type="NCBI Taxonomy" id="2760088"/>
    <lineage>
        <taxon>Bacteria</taxon>
        <taxon>Pseudomonadati</taxon>
        <taxon>Pseudomonadota</taxon>
        <taxon>Gammaproteobacteria</taxon>
        <taxon>Oceanospirillales</taxon>
        <taxon>Oceanospirillaceae</taxon>
        <taxon>Oceanospirillum</taxon>
    </lineage>
</organism>
<dbReference type="PANTHER" id="PTHR42850:SF7">
    <property type="entry name" value="BIS(5'-NUCLEOSYL)-TETRAPHOSPHATASE PRPE [ASYMMETRICAL]"/>
    <property type="match status" value="1"/>
</dbReference>
<reference evidence="2 3" key="1">
    <citation type="submission" date="2020-08" db="EMBL/GenBank/DDBJ databases">
        <title>Oceanospirillum sp. nov. isolated from marine sediment.</title>
        <authorList>
            <person name="Ji X."/>
        </authorList>
    </citation>
    <scope>NUCLEOTIDE SEQUENCE [LARGE SCALE GENOMIC DNA]</scope>
    <source>
        <strain evidence="2 3">D5</strain>
    </source>
</reference>
<name>A0A839IM16_9GAMM</name>
<dbReference type="GO" id="GO:0005737">
    <property type="term" value="C:cytoplasm"/>
    <property type="evidence" value="ECO:0007669"/>
    <property type="project" value="TreeGrafter"/>
</dbReference>
<dbReference type="GO" id="GO:0016791">
    <property type="term" value="F:phosphatase activity"/>
    <property type="evidence" value="ECO:0007669"/>
    <property type="project" value="TreeGrafter"/>
</dbReference>
<dbReference type="EMBL" id="JACJFM010000002">
    <property type="protein sequence ID" value="MBB1485366.1"/>
    <property type="molecule type" value="Genomic_DNA"/>
</dbReference>
<dbReference type="AlphaFoldDB" id="A0A839IM16"/>
<dbReference type="Pfam" id="PF00149">
    <property type="entry name" value="Metallophos"/>
    <property type="match status" value="1"/>
</dbReference>
<comment type="caution">
    <text evidence="2">The sequence shown here is derived from an EMBL/GenBank/DDBJ whole genome shotgun (WGS) entry which is preliminary data.</text>
</comment>
<feature type="domain" description="Calcineurin-like phosphoesterase" evidence="1">
    <location>
        <begin position="9"/>
        <end position="138"/>
    </location>
</feature>
<sequence length="320" mass="37359">MPPAAGYDLIGDIHGCAHTLERLLTLMGYECQDNVWQHPERKVIFLGDIVDRGPRIREAVQIAFNMVQNGHAAMVMGNHEHNAITYCTRAPEGFGEDYLRSHSVRHNRLIKETLEQFEDYPEEWEMYLDWFRQLPLYLEHDQFRVIHACWQKDLIAELQARTGDVYLTDELLLESVQRDSFGFILMEQLTRGSHLRLPDGIQIHSGDGFTRRTFRTHFWAKDPITYGDVIFQPDNLPGALEDRLLTDKERKYLHYYDRNEKPLFIGHYWCEGVPALVTPNIACLDYSAVKYGKLVCYRFSGEQQLDANNFVWVSVDRDES</sequence>
<protein>
    <submittedName>
        <fullName evidence="2">Metallophosphoesterase</fullName>
    </submittedName>
</protein>
<gene>
    <name evidence="2" type="ORF">H4O21_01875</name>
</gene>
<dbReference type="SUPFAM" id="SSF56300">
    <property type="entry name" value="Metallo-dependent phosphatases"/>
    <property type="match status" value="1"/>
</dbReference>
<evidence type="ECO:0000259" key="1">
    <source>
        <dbReference type="Pfam" id="PF00149"/>
    </source>
</evidence>